<gene>
    <name evidence="2" type="ORF">VE01_03551</name>
</gene>
<keyword evidence="3" id="KW-1185">Reference proteome</keyword>
<feature type="signal peptide" evidence="1">
    <location>
        <begin position="1"/>
        <end position="18"/>
    </location>
</feature>
<feature type="chain" id="PRO_5008608930" evidence="1">
    <location>
        <begin position="19"/>
        <end position="85"/>
    </location>
</feature>
<protein>
    <submittedName>
        <fullName evidence="2">Uncharacterized protein</fullName>
    </submittedName>
</protein>
<evidence type="ECO:0000256" key="1">
    <source>
        <dbReference type="SAM" id="SignalP"/>
    </source>
</evidence>
<dbReference type="GeneID" id="28836937"/>
<dbReference type="Proteomes" id="UP000091956">
    <property type="component" value="Unassembled WGS sequence"/>
</dbReference>
<reference evidence="3" key="2">
    <citation type="journal article" date="2018" name="Nat. Commun.">
        <title>Extreme sensitivity to ultraviolet light in the fungal pathogen causing white-nose syndrome of bats.</title>
        <authorList>
            <person name="Palmer J.M."/>
            <person name="Drees K.P."/>
            <person name="Foster J.T."/>
            <person name="Lindner D.L."/>
        </authorList>
    </citation>
    <scope>NUCLEOTIDE SEQUENCE [LARGE SCALE GENOMIC DNA]</scope>
    <source>
        <strain evidence="3">UAMH 10579</strain>
    </source>
</reference>
<evidence type="ECO:0000313" key="3">
    <source>
        <dbReference type="Proteomes" id="UP000091956"/>
    </source>
</evidence>
<sequence length="85" mass="9238">MKLNILLLAAAAATGALAAPAADQSAPASSGLELQERGTCWNRSSCSFSWAGKCEDYCNPWKFDNMQKTDCGWGRKRCCCKKQKS</sequence>
<keyword evidence="1" id="KW-0732">Signal</keyword>
<accession>A0A1B8GS52</accession>
<name>A0A1B8GS52_9PEZI</name>
<dbReference type="RefSeq" id="XP_018132395.1">
    <property type="nucleotide sequence ID" value="XM_018273038.2"/>
</dbReference>
<organism evidence="2 3">
    <name type="scientific">Pseudogymnoascus verrucosus</name>
    <dbReference type="NCBI Taxonomy" id="342668"/>
    <lineage>
        <taxon>Eukaryota</taxon>
        <taxon>Fungi</taxon>
        <taxon>Dikarya</taxon>
        <taxon>Ascomycota</taxon>
        <taxon>Pezizomycotina</taxon>
        <taxon>Leotiomycetes</taxon>
        <taxon>Thelebolales</taxon>
        <taxon>Thelebolaceae</taxon>
        <taxon>Pseudogymnoascus</taxon>
    </lineage>
</organism>
<dbReference type="OrthoDB" id="4920918at2759"/>
<dbReference type="EMBL" id="KV460216">
    <property type="protein sequence ID" value="OBT98662.1"/>
    <property type="molecule type" value="Genomic_DNA"/>
</dbReference>
<evidence type="ECO:0000313" key="2">
    <source>
        <dbReference type="EMBL" id="OBT98662.1"/>
    </source>
</evidence>
<reference evidence="2 3" key="1">
    <citation type="submission" date="2016-03" db="EMBL/GenBank/DDBJ databases">
        <title>Comparative genomics of Pseudogymnoascus destructans, the fungus causing white-nose syndrome of bats.</title>
        <authorList>
            <person name="Palmer J.M."/>
            <person name="Drees K.P."/>
            <person name="Foster J.T."/>
            <person name="Lindner D.L."/>
        </authorList>
    </citation>
    <scope>NUCLEOTIDE SEQUENCE [LARGE SCALE GENOMIC DNA]</scope>
    <source>
        <strain evidence="2 3">UAMH 10579</strain>
    </source>
</reference>
<dbReference type="AlphaFoldDB" id="A0A1B8GS52"/>
<proteinExistence type="predicted"/>